<dbReference type="CDD" id="cd00167">
    <property type="entry name" value="SANT"/>
    <property type="match status" value="1"/>
</dbReference>
<reference evidence="2 3" key="1">
    <citation type="journal article" date="2023" name="IMA Fungus">
        <title>Comparative genomic study of the Penicillium genus elucidates a diverse pangenome and 15 lateral gene transfer events.</title>
        <authorList>
            <person name="Petersen C."/>
            <person name="Sorensen T."/>
            <person name="Nielsen M.R."/>
            <person name="Sondergaard T.E."/>
            <person name="Sorensen J.L."/>
            <person name="Fitzpatrick D.A."/>
            <person name="Frisvad J.C."/>
            <person name="Nielsen K.L."/>
        </authorList>
    </citation>
    <scope>NUCLEOTIDE SEQUENCE [LARGE SCALE GENOMIC DNA]</scope>
    <source>
        <strain evidence="2 3">IBT 35679</strain>
    </source>
</reference>
<evidence type="ECO:0008006" key="4">
    <source>
        <dbReference type="Google" id="ProtNLM"/>
    </source>
</evidence>
<feature type="compositionally biased region" description="Polar residues" evidence="1">
    <location>
        <begin position="112"/>
        <end position="122"/>
    </location>
</feature>
<evidence type="ECO:0000313" key="2">
    <source>
        <dbReference type="EMBL" id="KAJ5541631.1"/>
    </source>
</evidence>
<organism evidence="2 3">
    <name type="scientific">Penicillium frequentans</name>
    <dbReference type="NCBI Taxonomy" id="3151616"/>
    <lineage>
        <taxon>Eukaryota</taxon>
        <taxon>Fungi</taxon>
        <taxon>Dikarya</taxon>
        <taxon>Ascomycota</taxon>
        <taxon>Pezizomycotina</taxon>
        <taxon>Eurotiomycetes</taxon>
        <taxon>Eurotiomycetidae</taxon>
        <taxon>Eurotiales</taxon>
        <taxon>Aspergillaceae</taxon>
        <taxon>Penicillium</taxon>
    </lineage>
</organism>
<protein>
    <recommendedName>
        <fullName evidence="4">Myb-like domain-containing protein</fullName>
    </recommendedName>
</protein>
<feature type="region of interest" description="Disordered" evidence="1">
    <location>
        <begin position="52"/>
        <end position="125"/>
    </location>
</feature>
<dbReference type="InterPro" id="IPR001005">
    <property type="entry name" value="SANT/Myb"/>
</dbReference>
<sequence length="156" mass="16577">MPIQWDREADAKLINALATTGSPDFEAVAKAMGEGVTVSAIKHRLVRIREAAGIPSAREAKKSKASTSAKVKSSDDRPSAKSTSTATNSKSRSMKNPASTVPVHAGKGMKASNDTSSVSSAARSWGGKTILKSVTPTVEDYGEIKKDEEDEDLFYF</sequence>
<proteinExistence type="predicted"/>
<accession>A0AAD6CY91</accession>
<evidence type="ECO:0000313" key="3">
    <source>
        <dbReference type="Proteomes" id="UP001220324"/>
    </source>
</evidence>
<gene>
    <name evidence="2" type="ORF">N7494_006707</name>
</gene>
<evidence type="ECO:0000256" key="1">
    <source>
        <dbReference type="SAM" id="MobiDB-lite"/>
    </source>
</evidence>
<dbReference type="Proteomes" id="UP001220324">
    <property type="component" value="Unassembled WGS sequence"/>
</dbReference>
<dbReference type="AlphaFoldDB" id="A0AAD6CY91"/>
<name>A0AAD6CY91_9EURO</name>
<comment type="caution">
    <text evidence="2">The sequence shown here is derived from an EMBL/GenBank/DDBJ whole genome shotgun (WGS) entry which is preliminary data.</text>
</comment>
<feature type="compositionally biased region" description="Low complexity" evidence="1">
    <location>
        <begin position="80"/>
        <end position="91"/>
    </location>
</feature>
<dbReference type="EMBL" id="JAQIZZ010000005">
    <property type="protein sequence ID" value="KAJ5541631.1"/>
    <property type="molecule type" value="Genomic_DNA"/>
</dbReference>
<keyword evidence="3" id="KW-1185">Reference proteome</keyword>